<gene>
    <name evidence="2" type="ORF">ERS852461_03946</name>
</gene>
<proteinExistence type="predicted"/>
<protein>
    <submittedName>
        <fullName evidence="2">Uncharacterized protein</fullName>
    </submittedName>
</protein>
<organism evidence="2 3">
    <name type="scientific">Bacteroides faecis</name>
    <dbReference type="NCBI Taxonomy" id="674529"/>
    <lineage>
        <taxon>Bacteria</taxon>
        <taxon>Pseudomonadati</taxon>
        <taxon>Bacteroidota</taxon>
        <taxon>Bacteroidia</taxon>
        <taxon>Bacteroidales</taxon>
        <taxon>Bacteroidaceae</taxon>
        <taxon>Bacteroides</taxon>
    </lineage>
</organism>
<accession>A0A174SS98</accession>
<reference evidence="2 3" key="1">
    <citation type="submission" date="2015-09" db="EMBL/GenBank/DDBJ databases">
        <authorList>
            <consortium name="Pathogen Informatics"/>
        </authorList>
    </citation>
    <scope>NUCLEOTIDE SEQUENCE [LARGE SCALE GENOMIC DNA]</scope>
    <source>
        <strain evidence="2 3">2789STDY5834846</strain>
    </source>
</reference>
<evidence type="ECO:0000256" key="1">
    <source>
        <dbReference type="SAM" id="MobiDB-lite"/>
    </source>
</evidence>
<name>A0A174SS98_9BACE</name>
<evidence type="ECO:0000313" key="2">
    <source>
        <dbReference type="EMBL" id="CUQ00502.1"/>
    </source>
</evidence>
<sequence>MPLGKGRHPLWRDRKDSLSQANSSTATPCYFFTLSEERVHCGNTYFRKHGFPWGILM</sequence>
<dbReference type="Proteomes" id="UP000095606">
    <property type="component" value="Unassembled WGS sequence"/>
</dbReference>
<evidence type="ECO:0000313" key="3">
    <source>
        <dbReference type="Proteomes" id="UP000095606"/>
    </source>
</evidence>
<dbReference type="AlphaFoldDB" id="A0A174SS98"/>
<feature type="region of interest" description="Disordered" evidence="1">
    <location>
        <begin position="1"/>
        <end position="23"/>
    </location>
</feature>
<dbReference type="EMBL" id="CZAE01000023">
    <property type="protein sequence ID" value="CUQ00502.1"/>
    <property type="molecule type" value="Genomic_DNA"/>
</dbReference>